<dbReference type="RefSeq" id="WP_013645189.1">
    <property type="nucleotide sequence ID" value="NC_015216.1"/>
</dbReference>
<gene>
    <name evidence="3" type="ordered locus">Metbo_1611</name>
</gene>
<name>F0T987_METLA</name>
<dbReference type="EMBL" id="CP002551">
    <property type="protein sequence ID" value="ADZ09838.1"/>
    <property type="molecule type" value="Genomic_DNA"/>
</dbReference>
<reference evidence="3 4" key="2">
    <citation type="journal article" date="2014" name="Int. J. Syst. Evol. Microbiol.">
        <title>Methanobacterium paludis sp. nov. and a novel strain of Methanobacterium lacus isolated from northern peatlands.</title>
        <authorList>
            <person name="Cadillo-Quiroz H."/>
            <person name="Brauer S.L."/>
            <person name="Goodson N."/>
            <person name="Yavitt J.B."/>
            <person name="Zinder S.H."/>
        </authorList>
    </citation>
    <scope>NUCLEOTIDE SEQUENCE [LARGE SCALE GENOMIC DNA]</scope>
    <source>
        <strain evidence="3 4">AL-21</strain>
    </source>
</reference>
<keyword evidence="2" id="KW-0472">Membrane</keyword>
<organism evidence="3 4">
    <name type="scientific">Methanobacterium lacus (strain AL-21)</name>
    <dbReference type="NCBI Taxonomy" id="877455"/>
    <lineage>
        <taxon>Archaea</taxon>
        <taxon>Methanobacteriati</taxon>
        <taxon>Methanobacteriota</taxon>
        <taxon>Methanomada group</taxon>
        <taxon>Methanobacteria</taxon>
        <taxon>Methanobacteriales</taxon>
        <taxon>Methanobacteriaceae</taxon>
        <taxon>Methanobacterium</taxon>
    </lineage>
</organism>
<proteinExistence type="predicted"/>
<keyword evidence="2" id="KW-1133">Transmembrane helix</keyword>
<sequence>MDRDTLIKHKLMMQSDRINKYLMNRINGLYSLILIALILNIFIYFEFNSINFLFNVENRLELMVFILTVILVDATLALLSFTYLLVIKEDDQNSMDLKGTTILSDKSAGEISYIIKNWKEGLKDKSRHLQSQKKKLLEYIDKIGIKDGNLDSEPRNKHGKHEKRSDVFKLREIDRDSRMPTYVIESKLIQISEDLDVFDDDLEELERNDEDHELKSSLIEARDLYEKLKDLENEILENLTLLEYSMEIYNFKTLKIIGKLFFQSSISIIIGFFILGILVFALQNDVILAVLQSFGSLPLQLIIFFASIFVIDGSWSFLRAVYSFFKLYIRD</sequence>
<feature type="transmembrane region" description="Helical" evidence="2">
    <location>
        <begin position="260"/>
        <end position="282"/>
    </location>
</feature>
<evidence type="ECO:0000256" key="2">
    <source>
        <dbReference type="SAM" id="Phobius"/>
    </source>
</evidence>
<keyword evidence="1" id="KW-0175">Coiled coil</keyword>
<protein>
    <submittedName>
        <fullName evidence="3">Uncharacterized protein</fullName>
    </submittedName>
</protein>
<feature type="transmembrane region" description="Helical" evidence="2">
    <location>
        <begin position="21"/>
        <end position="45"/>
    </location>
</feature>
<dbReference type="AlphaFoldDB" id="F0T987"/>
<dbReference type="GeneID" id="10278068"/>
<reference evidence="4" key="1">
    <citation type="submission" date="2011-02" db="EMBL/GenBank/DDBJ databases">
        <title>Complete sequence of Methanobacterium sp. AL-21.</title>
        <authorList>
            <consortium name="US DOE Joint Genome Institute"/>
            <person name="Lucas S."/>
            <person name="Copeland A."/>
            <person name="Lapidus A."/>
            <person name="Cheng J.-F."/>
            <person name="Goodwin L."/>
            <person name="Pitluck S."/>
            <person name="Chertkov O."/>
            <person name="Detter J.C."/>
            <person name="Han C."/>
            <person name="Tapia R."/>
            <person name="Land M."/>
            <person name="Hauser L."/>
            <person name="Kyrpides N."/>
            <person name="Ivanova N."/>
            <person name="Mikhailova N."/>
            <person name="Pagani I."/>
            <person name="Cadillo-Quiroz H."/>
            <person name="Imachi H."/>
            <person name="Zinder S."/>
            <person name="Liu W."/>
            <person name="Woyke T."/>
        </authorList>
    </citation>
    <scope>NUCLEOTIDE SEQUENCE [LARGE SCALE GENOMIC DNA]</scope>
    <source>
        <strain evidence="4">AL-21</strain>
    </source>
</reference>
<dbReference type="Proteomes" id="UP000007490">
    <property type="component" value="Chromosome"/>
</dbReference>
<dbReference type="OrthoDB" id="71169at2157"/>
<keyword evidence="2" id="KW-0812">Transmembrane</keyword>
<evidence type="ECO:0000313" key="4">
    <source>
        <dbReference type="Proteomes" id="UP000007490"/>
    </source>
</evidence>
<dbReference type="KEGG" id="mel:Metbo_1611"/>
<keyword evidence="4" id="KW-1185">Reference proteome</keyword>
<feature type="transmembrane region" description="Helical" evidence="2">
    <location>
        <begin position="65"/>
        <end position="86"/>
    </location>
</feature>
<evidence type="ECO:0000256" key="1">
    <source>
        <dbReference type="SAM" id="Coils"/>
    </source>
</evidence>
<feature type="coiled-coil region" evidence="1">
    <location>
        <begin position="188"/>
        <end position="234"/>
    </location>
</feature>
<evidence type="ECO:0000313" key="3">
    <source>
        <dbReference type="EMBL" id="ADZ09838.1"/>
    </source>
</evidence>
<dbReference type="HOGENOM" id="CLU_838408_0_0_2"/>
<feature type="transmembrane region" description="Helical" evidence="2">
    <location>
        <begin position="302"/>
        <end position="325"/>
    </location>
</feature>
<accession>F0T987</accession>